<dbReference type="EMBL" id="PJQD01000154">
    <property type="protein sequence ID" value="POY70015.1"/>
    <property type="molecule type" value="Genomic_DNA"/>
</dbReference>
<proteinExistence type="predicted"/>
<feature type="compositionally biased region" description="Low complexity" evidence="1">
    <location>
        <begin position="220"/>
        <end position="238"/>
    </location>
</feature>
<feature type="region of interest" description="Disordered" evidence="1">
    <location>
        <begin position="190"/>
        <end position="257"/>
    </location>
</feature>
<sequence length="257" mass="26237">MSGYDSAGGASSTFGGPSTATAAGASNAGGGTKRRRVNADPDFYPGAAPTTKRAQANWKAAQEQAQIRNAQAMQQQQQDVQMVNAAGGAGLSQQGGRIHMQAETQQPRQPILSLATLPPEALQRYLSRYGLIDPAGLLSFHHAVFPVPPLPETLHPPLEGRQLNVRKAKMTYVPAARNAKILAARAAAGLPAPGTADEPASTGEAPGTNVRGELEANSNAGPGAVDATAADPTATEAPIHVAKPAEETAAASSTGTP</sequence>
<gene>
    <name evidence="2" type="ORF">BMF94_6979</name>
</gene>
<keyword evidence="3" id="KW-1185">Reference proteome</keyword>
<evidence type="ECO:0000313" key="2">
    <source>
        <dbReference type="EMBL" id="POY70015.1"/>
    </source>
</evidence>
<comment type="caution">
    <text evidence="2">The sequence shown here is derived from an EMBL/GenBank/DDBJ whole genome shotgun (WGS) entry which is preliminary data.</text>
</comment>
<feature type="compositionally biased region" description="Low complexity" evidence="1">
    <location>
        <begin position="7"/>
        <end position="26"/>
    </location>
</feature>
<dbReference type="Proteomes" id="UP000237144">
    <property type="component" value="Unassembled WGS sequence"/>
</dbReference>
<reference evidence="2 3" key="1">
    <citation type="journal article" date="2018" name="Front. Microbiol.">
        <title>Prospects for Fungal Bioremediation of Acidic Radioactive Waste Sites: Characterization and Genome Sequence of Rhodotorula taiwanensis MD1149.</title>
        <authorList>
            <person name="Tkavc R."/>
            <person name="Matrosova V.Y."/>
            <person name="Grichenko O.E."/>
            <person name="Gostincar C."/>
            <person name="Volpe R.P."/>
            <person name="Klimenkova P."/>
            <person name="Gaidamakova E.K."/>
            <person name="Zhou C.E."/>
            <person name="Stewart B.J."/>
            <person name="Lyman M.G."/>
            <person name="Malfatti S.A."/>
            <person name="Rubinfeld B."/>
            <person name="Courtot M."/>
            <person name="Singh J."/>
            <person name="Dalgard C.L."/>
            <person name="Hamilton T."/>
            <person name="Frey K.G."/>
            <person name="Gunde-Cimerman N."/>
            <person name="Dugan L."/>
            <person name="Daly M.J."/>
        </authorList>
    </citation>
    <scope>NUCLEOTIDE SEQUENCE [LARGE SCALE GENOMIC DNA]</scope>
    <source>
        <strain evidence="2 3">MD1149</strain>
    </source>
</reference>
<organism evidence="2 3">
    <name type="scientific">Rhodotorula taiwanensis</name>
    <dbReference type="NCBI Taxonomy" id="741276"/>
    <lineage>
        <taxon>Eukaryota</taxon>
        <taxon>Fungi</taxon>
        <taxon>Dikarya</taxon>
        <taxon>Basidiomycota</taxon>
        <taxon>Pucciniomycotina</taxon>
        <taxon>Microbotryomycetes</taxon>
        <taxon>Sporidiobolales</taxon>
        <taxon>Sporidiobolaceae</taxon>
        <taxon>Rhodotorula</taxon>
    </lineage>
</organism>
<accession>A0A2S5AZT2</accession>
<feature type="non-terminal residue" evidence="2">
    <location>
        <position position="257"/>
    </location>
</feature>
<evidence type="ECO:0000313" key="3">
    <source>
        <dbReference type="Proteomes" id="UP000237144"/>
    </source>
</evidence>
<dbReference type="OrthoDB" id="2538180at2759"/>
<feature type="region of interest" description="Disordered" evidence="1">
    <location>
        <begin position="1"/>
        <end position="51"/>
    </location>
</feature>
<name>A0A2S5AZT2_9BASI</name>
<protein>
    <submittedName>
        <fullName evidence="2">Uncharacterized protein</fullName>
    </submittedName>
</protein>
<evidence type="ECO:0000256" key="1">
    <source>
        <dbReference type="SAM" id="MobiDB-lite"/>
    </source>
</evidence>
<dbReference type="AlphaFoldDB" id="A0A2S5AZT2"/>
<feature type="compositionally biased region" description="Low complexity" evidence="1">
    <location>
        <begin position="247"/>
        <end position="257"/>
    </location>
</feature>